<organism evidence="1 2">
    <name type="scientific">Actinopolyspora xinjiangensis</name>
    <dbReference type="NCBI Taxonomy" id="405564"/>
    <lineage>
        <taxon>Bacteria</taxon>
        <taxon>Bacillati</taxon>
        <taxon>Actinomycetota</taxon>
        <taxon>Actinomycetes</taxon>
        <taxon>Actinopolysporales</taxon>
        <taxon>Actinopolysporaceae</taxon>
        <taxon>Actinopolyspora</taxon>
    </lineage>
</organism>
<dbReference type="STRING" id="405564.SAMN04487905_11839"/>
<dbReference type="EMBL" id="FNJR01000018">
    <property type="protein sequence ID" value="SDP95756.1"/>
    <property type="molecule type" value="Genomic_DNA"/>
</dbReference>
<evidence type="ECO:0000313" key="1">
    <source>
        <dbReference type="EMBL" id="SDP95756.1"/>
    </source>
</evidence>
<name>A0A1H0WZU8_9ACTN</name>
<sequence>MGIDLRNSHHATRDLRDWFPEQSWATVRQAWNISEGDFLFSGETVLGGSGIRSSPERHEELRQFLGRPVISLEIVDPRFFHSGHSTGRTRSRRGHVLPRGVLIG</sequence>
<evidence type="ECO:0000313" key="2">
    <source>
        <dbReference type="Proteomes" id="UP000199497"/>
    </source>
</evidence>
<gene>
    <name evidence="1" type="ORF">SAMN04487905_11839</name>
</gene>
<dbReference type="AlphaFoldDB" id="A0A1H0WZU8"/>
<keyword evidence="2" id="KW-1185">Reference proteome</keyword>
<proteinExistence type="predicted"/>
<accession>A0A1H0WZU8</accession>
<dbReference type="Proteomes" id="UP000199497">
    <property type="component" value="Unassembled WGS sequence"/>
</dbReference>
<dbReference type="SUPFAM" id="SSF55909">
    <property type="entry name" value="Pentein"/>
    <property type="match status" value="1"/>
</dbReference>
<reference evidence="2" key="1">
    <citation type="submission" date="2016-10" db="EMBL/GenBank/DDBJ databases">
        <authorList>
            <person name="Varghese N."/>
            <person name="Submissions S."/>
        </authorList>
    </citation>
    <scope>NUCLEOTIDE SEQUENCE [LARGE SCALE GENOMIC DNA]</scope>
    <source>
        <strain evidence="2">DSM 46732</strain>
    </source>
</reference>
<protein>
    <submittedName>
        <fullName evidence="1">Uncharacterized protein</fullName>
    </submittedName>
</protein>